<dbReference type="EMBL" id="CP109109">
    <property type="protein sequence ID" value="WSB98171.1"/>
    <property type="molecule type" value="Genomic_DNA"/>
</dbReference>
<sequence>MADSERRDIDGTGRPKTSDSRRKAARAGHGAEEKEKRDPEFRPLAMGGAMREATEQLAGLLGKRPESVSAVKRTEEGWQADVEVLEISRVPDTTSVMASYRVRLDEEGRLTEYERRRRYARGQIDHK</sequence>
<evidence type="ECO:0000313" key="1">
    <source>
        <dbReference type="EMBL" id="WSB98171.1"/>
    </source>
</evidence>
<proteinExistence type="predicted"/>
<protein>
    <submittedName>
        <fullName evidence="1">Gas vesicle protein</fullName>
    </submittedName>
</protein>
<reference evidence="1" key="1">
    <citation type="submission" date="2022-10" db="EMBL/GenBank/DDBJ databases">
        <title>The complete genomes of actinobacterial strains from the NBC collection.</title>
        <authorList>
            <person name="Joergensen T.S."/>
            <person name="Alvarez Arevalo M."/>
            <person name="Sterndorff E.B."/>
            <person name="Faurdal D."/>
            <person name="Vuksanovic O."/>
            <person name="Mourched A.-S."/>
            <person name="Charusanti P."/>
            <person name="Shaw S."/>
            <person name="Blin K."/>
            <person name="Weber T."/>
        </authorList>
    </citation>
    <scope>NUCLEOTIDE SEQUENCE</scope>
    <source>
        <strain evidence="1">NBC 01771</strain>
    </source>
</reference>
<dbReference type="Proteomes" id="UP001348369">
    <property type="component" value="Chromosome"/>
</dbReference>
<organism evidence="1 2">
    <name type="scientific">Streptomyces scopuliridis</name>
    <dbReference type="NCBI Taxonomy" id="452529"/>
    <lineage>
        <taxon>Bacteria</taxon>
        <taxon>Bacillati</taxon>
        <taxon>Actinomycetota</taxon>
        <taxon>Actinomycetes</taxon>
        <taxon>Kitasatosporales</taxon>
        <taxon>Streptomycetaceae</taxon>
        <taxon>Streptomyces</taxon>
    </lineage>
</organism>
<name>A0ACD4ZJG2_9ACTN</name>
<accession>A0ACD4ZJG2</accession>
<keyword evidence="2" id="KW-1185">Reference proteome</keyword>
<evidence type="ECO:0000313" key="2">
    <source>
        <dbReference type="Proteomes" id="UP001348369"/>
    </source>
</evidence>
<gene>
    <name evidence="1" type="ORF">OG835_14835</name>
</gene>